<evidence type="ECO:0000313" key="7">
    <source>
        <dbReference type="EMBL" id="HIT58826.1"/>
    </source>
</evidence>
<evidence type="ECO:0000256" key="2">
    <source>
        <dbReference type="ARBA" id="ARBA00022692"/>
    </source>
</evidence>
<keyword evidence="3 5" id="KW-1133">Transmembrane helix</keyword>
<sequence length="210" mass="24428">MYDMTPLQWLKHVLFHPIEGYEDMRWKKAGSIKISIVIVFFLFVAQVFNARFGGFAYNMRAYSDVFNVVPILVQSVVYYITWVVANWSFCTLLDGEGNMRRIAIYSAYALVPFIVGSIVSTIISYFVTLDESIWVTAVSQIGLWWSIVLMIFGMKACHQYSFSKTIVCIILTLIGMLLILFLVVLLMSLFQQVWLFFFTIYTEIMYRIRS</sequence>
<comment type="caution">
    <text evidence="7">The sequence shown here is derived from an EMBL/GenBank/DDBJ whole genome shotgun (WGS) entry which is preliminary data.</text>
</comment>
<dbReference type="InterPro" id="IPR006977">
    <property type="entry name" value="Yip1_dom"/>
</dbReference>
<feature type="transmembrane region" description="Helical" evidence="5">
    <location>
        <begin position="105"/>
        <end position="127"/>
    </location>
</feature>
<feature type="domain" description="Yip1" evidence="6">
    <location>
        <begin position="11"/>
        <end position="181"/>
    </location>
</feature>
<organism evidence="7 8">
    <name type="scientific">Candidatus Faeciplasma pullistercoris</name>
    <dbReference type="NCBI Taxonomy" id="2840800"/>
    <lineage>
        <taxon>Bacteria</taxon>
        <taxon>Bacillati</taxon>
        <taxon>Bacillota</taxon>
        <taxon>Clostridia</taxon>
        <taxon>Eubacteriales</taxon>
        <taxon>Oscillospiraceae</taxon>
        <taxon>Oscillospiraceae incertae sedis</taxon>
        <taxon>Candidatus Faeciplasma</taxon>
    </lineage>
</organism>
<gene>
    <name evidence="7" type="ORF">IAC39_03825</name>
</gene>
<proteinExistence type="predicted"/>
<feature type="transmembrane region" description="Helical" evidence="5">
    <location>
        <begin position="166"/>
        <end position="186"/>
    </location>
</feature>
<accession>A0A9D1GTA7</accession>
<protein>
    <submittedName>
        <fullName evidence="7">YIP1 family protein</fullName>
    </submittedName>
</protein>
<dbReference type="Pfam" id="PF04893">
    <property type="entry name" value="Yip1"/>
    <property type="match status" value="1"/>
</dbReference>
<keyword evidence="2 5" id="KW-0812">Transmembrane</keyword>
<evidence type="ECO:0000256" key="1">
    <source>
        <dbReference type="ARBA" id="ARBA00004141"/>
    </source>
</evidence>
<evidence type="ECO:0000313" key="8">
    <source>
        <dbReference type="Proteomes" id="UP000824136"/>
    </source>
</evidence>
<evidence type="ECO:0000256" key="4">
    <source>
        <dbReference type="ARBA" id="ARBA00023136"/>
    </source>
</evidence>
<evidence type="ECO:0000256" key="3">
    <source>
        <dbReference type="ARBA" id="ARBA00022989"/>
    </source>
</evidence>
<reference evidence="7" key="2">
    <citation type="journal article" date="2021" name="PeerJ">
        <title>Extensive microbial diversity within the chicken gut microbiome revealed by metagenomics and culture.</title>
        <authorList>
            <person name="Gilroy R."/>
            <person name="Ravi A."/>
            <person name="Getino M."/>
            <person name="Pursley I."/>
            <person name="Horton D.L."/>
            <person name="Alikhan N.F."/>
            <person name="Baker D."/>
            <person name="Gharbi K."/>
            <person name="Hall N."/>
            <person name="Watson M."/>
            <person name="Adriaenssens E.M."/>
            <person name="Foster-Nyarko E."/>
            <person name="Jarju S."/>
            <person name="Secka A."/>
            <person name="Antonio M."/>
            <person name="Oren A."/>
            <person name="Chaudhuri R.R."/>
            <person name="La Ragione R."/>
            <person name="Hildebrand F."/>
            <person name="Pallen M.J."/>
        </authorList>
    </citation>
    <scope>NUCLEOTIDE SEQUENCE</scope>
    <source>
        <strain evidence="7">CHK33-4379</strain>
    </source>
</reference>
<keyword evidence="4 5" id="KW-0472">Membrane</keyword>
<feature type="transmembrane region" description="Helical" evidence="5">
    <location>
        <begin position="76"/>
        <end position="93"/>
    </location>
</feature>
<dbReference type="AlphaFoldDB" id="A0A9D1GTA7"/>
<dbReference type="EMBL" id="DVLL01000015">
    <property type="protein sequence ID" value="HIT58826.1"/>
    <property type="molecule type" value="Genomic_DNA"/>
</dbReference>
<evidence type="ECO:0000259" key="6">
    <source>
        <dbReference type="Pfam" id="PF04893"/>
    </source>
</evidence>
<comment type="subcellular location">
    <subcellularLocation>
        <location evidence="1">Membrane</location>
        <topology evidence="1">Multi-pass membrane protein</topology>
    </subcellularLocation>
</comment>
<evidence type="ECO:0000256" key="5">
    <source>
        <dbReference type="SAM" id="Phobius"/>
    </source>
</evidence>
<dbReference type="GO" id="GO:0016020">
    <property type="term" value="C:membrane"/>
    <property type="evidence" value="ECO:0007669"/>
    <property type="project" value="UniProtKB-SubCell"/>
</dbReference>
<reference evidence="7" key="1">
    <citation type="submission" date="2020-10" db="EMBL/GenBank/DDBJ databases">
        <authorList>
            <person name="Gilroy R."/>
        </authorList>
    </citation>
    <scope>NUCLEOTIDE SEQUENCE</scope>
    <source>
        <strain evidence="7">CHK33-4379</strain>
    </source>
</reference>
<feature type="transmembrane region" description="Helical" evidence="5">
    <location>
        <begin position="34"/>
        <end position="56"/>
    </location>
</feature>
<name>A0A9D1GTA7_9FIRM</name>
<feature type="transmembrane region" description="Helical" evidence="5">
    <location>
        <begin position="133"/>
        <end position="154"/>
    </location>
</feature>
<dbReference type="Proteomes" id="UP000824136">
    <property type="component" value="Unassembled WGS sequence"/>
</dbReference>